<gene>
    <name evidence="3 4" type="primary">LOC101849248</name>
</gene>
<evidence type="ECO:0000313" key="3">
    <source>
        <dbReference type="RefSeq" id="XP_005109653.1"/>
    </source>
</evidence>
<dbReference type="PANTHER" id="PTHR16056">
    <property type="entry name" value="REGULATOR OF MICROTUBULE DYNAMICS PROTEIN"/>
    <property type="match status" value="1"/>
</dbReference>
<dbReference type="InterPro" id="IPR011990">
    <property type="entry name" value="TPR-like_helical_dom_sf"/>
</dbReference>
<dbReference type="RefSeq" id="XP_005109654.1">
    <property type="nucleotide sequence ID" value="XM_005109597.3"/>
</dbReference>
<keyword evidence="1" id="KW-1133">Transmembrane helix</keyword>
<evidence type="ECO:0000256" key="1">
    <source>
        <dbReference type="SAM" id="Phobius"/>
    </source>
</evidence>
<keyword evidence="1" id="KW-0812">Transmembrane</keyword>
<dbReference type="InterPro" id="IPR049039">
    <property type="entry name" value="RMD1-3_a_helical_rpt"/>
</dbReference>
<accession>A0ABM0K662</accession>
<keyword evidence="1" id="KW-0472">Membrane</keyword>
<proteinExistence type="predicted"/>
<dbReference type="Gene3D" id="1.25.40.10">
    <property type="entry name" value="Tetratricopeptide repeat domain"/>
    <property type="match status" value="1"/>
</dbReference>
<sequence>MSSDVPFSKAFWISGAVAMGTGLAYLLYQHYTLLRKQQNLSIQNAILSEKLIRLESDVRRLRETLLVASSSSEDIEEIFVDASDVASDDRDTVSHPAHTGTDRTVTKVASEEDVQDVLARVENKMNIGGIENFRTSYETISLLADKHPEDCELQWKLAKSGFLLATEELFVNPESTRESQRPIMEKSREAAQIALKLNPQCGEAHKWMAIIIGSATQFLPAQEQIKSAYLIREHITAAIRYMPNDSLVHHMMGRWCYSVYMLSWVERKVAAALFAEPPTATVDDALKYFSKADELNPNSSVDNALYLAKCYIAKRNYKSAAKWLQEGDMMTASCRDDRKSLEEIRELLPKYISYL</sequence>
<reference evidence="3 4" key="1">
    <citation type="submission" date="2025-05" db="UniProtKB">
        <authorList>
            <consortium name="RefSeq"/>
        </authorList>
    </citation>
    <scope>IDENTIFICATION</scope>
</reference>
<dbReference type="PANTHER" id="PTHR16056:SF37">
    <property type="entry name" value="REGULATOR OF MICROTUBULE DYNAMICS PROTEIN 3-LIKE ISOFORM X1"/>
    <property type="match status" value="1"/>
</dbReference>
<dbReference type="RefSeq" id="XP_005109653.1">
    <property type="nucleotide sequence ID" value="XM_005109596.3"/>
</dbReference>
<dbReference type="Proteomes" id="UP000694888">
    <property type="component" value="Unplaced"/>
</dbReference>
<dbReference type="SUPFAM" id="SSF48452">
    <property type="entry name" value="TPR-like"/>
    <property type="match status" value="1"/>
</dbReference>
<evidence type="ECO:0000313" key="2">
    <source>
        <dbReference type="Proteomes" id="UP000694888"/>
    </source>
</evidence>
<dbReference type="Pfam" id="PF21033">
    <property type="entry name" value="RMD1-3"/>
    <property type="match status" value="1"/>
</dbReference>
<organism evidence="2 3">
    <name type="scientific">Aplysia californica</name>
    <name type="common">California sea hare</name>
    <dbReference type="NCBI Taxonomy" id="6500"/>
    <lineage>
        <taxon>Eukaryota</taxon>
        <taxon>Metazoa</taxon>
        <taxon>Spiralia</taxon>
        <taxon>Lophotrochozoa</taxon>
        <taxon>Mollusca</taxon>
        <taxon>Gastropoda</taxon>
        <taxon>Heterobranchia</taxon>
        <taxon>Euthyneura</taxon>
        <taxon>Tectipleura</taxon>
        <taxon>Aplysiida</taxon>
        <taxon>Aplysioidea</taxon>
        <taxon>Aplysiidae</taxon>
        <taxon>Aplysia</taxon>
    </lineage>
</organism>
<protein>
    <submittedName>
        <fullName evidence="3 4">Regulator of microtubule dynamics protein 1 isoform X1</fullName>
    </submittedName>
</protein>
<keyword evidence="2" id="KW-1185">Reference proteome</keyword>
<dbReference type="GeneID" id="101849248"/>
<feature type="transmembrane region" description="Helical" evidence="1">
    <location>
        <begin position="12"/>
        <end position="28"/>
    </location>
</feature>
<evidence type="ECO:0000313" key="4">
    <source>
        <dbReference type="RefSeq" id="XP_005109654.1"/>
    </source>
</evidence>
<name>A0ABM0K662_APLCA</name>